<gene>
    <name evidence="4" type="ORF">GGQ57_002093</name>
</gene>
<dbReference type="InterPro" id="IPR008979">
    <property type="entry name" value="Galactose-bd-like_sf"/>
</dbReference>
<accession>A0ABR6KLA6</accession>
<dbReference type="InterPro" id="IPR033431">
    <property type="entry name" value="DUF5126"/>
</dbReference>
<organism evidence="4 5">
    <name type="scientific">Parabacteroides faecis</name>
    <dbReference type="NCBI Taxonomy" id="1217282"/>
    <lineage>
        <taxon>Bacteria</taxon>
        <taxon>Pseudomonadati</taxon>
        <taxon>Bacteroidota</taxon>
        <taxon>Bacteroidia</taxon>
        <taxon>Bacteroidales</taxon>
        <taxon>Tannerellaceae</taxon>
        <taxon>Parabacteroides</taxon>
    </lineage>
</organism>
<feature type="domain" description="DUF5000" evidence="2">
    <location>
        <begin position="249"/>
        <end position="393"/>
    </location>
</feature>
<name>A0ABR6KLA6_9BACT</name>
<evidence type="ECO:0000259" key="1">
    <source>
        <dbReference type="Pfam" id="PF16323"/>
    </source>
</evidence>
<dbReference type="Pfam" id="PF17166">
    <property type="entry name" value="DUF5126"/>
    <property type="match status" value="1"/>
</dbReference>
<dbReference type="Pfam" id="PF16323">
    <property type="entry name" value="DUF4959"/>
    <property type="match status" value="1"/>
</dbReference>
<dbReference type="Gene3D" id="2.60.120.260">
    <property type="entry name" value="Galactose-binding domain-like"/>
    <property type="match status" value="1"/>
</dbReference>
<dbReference type="InterPro" id="IPR032164">
    <property type="entry name" value="DUF5000"/>
</dbReference>
<feature type="domain" description="DUF5126" evidence="3">
    <location>
        <begin position="123"/>
        <end position="224"/>
    </location>
</feature>
<dbReference type="Proteomes" id="UP000533637">
    <property type="component" value="Unassembled WGS sequence"/>
</dbReference>
<dbReference type="SUPFAM" id="SSF49785">
    <property type="entry name" value="Galactose-binding domain-like"/>
    <property type="match status" value="1"/>
</dbReference>
<evidence type="ECO:0008006" key="6">
    <source>
        <dbReference type="Google" id="ProtNLM"/>
    </source>
</evidence>
<evidence type="ECO:0000313" key="4">
    <source>
        <dbReference type="EMBL" id="MBB4622196.1"/>
    </source>
</evidence>
<evidence type="ECO:0000313" key="5">
    <source>
        <dbReference type="Proteomes" id="UP000533637"/>
    </source>
</evidence>
<dbReference type="InterPro" id="IPR032527">
    <property type="entry name" value="DUF4959"/>
</dbReference>
<dbReference type="Pfam" id="PF16391">
    <property type="entry name" value="DUF5000"/>
    <property type="match status" value="1"/>
</dbReference>
<keyword evidence="5" id="KW-1185">Reference proteome</keyword>
<sequence>MKRLLYIVTTFLLVVLFNGCKEEFVGQPATDNVAPGSIRNPRVENLPGGAEITYDLPQDDDLLCVKAYYTINGVEKNTTSSMYTNSLVVEGFGSTDPQTIKLCCVDRSNNQSDPVEVTINPTTPPVELVFQSMTMEKGFGGVQLKWKNENKSDLTIYVLAADSVGDLNVADVVYTSATEGKYSLHGFDDSKREYATVIRDRWDNYSDTLKGFFTPYFEMKLDKSKFNRQILMGDNETNLGGWEFNKMFDDIVGDQGFHTSSGKTPMYFTIDLGVTAKLSRYTLWPRIGYEFKHHNLKRWKIYGTTSLKLDNHENSYWVQGGFKNDWNYMMDCYSFKPSGEDGPITNEDVEYAAQGFEFEFPLDSPPIRYIRFEVESTWSGGDMMHISEISFWGEIKE</sequence>
<protein>
    <recommendedName>
        <fullName evidence="6">DUF4959 domain-containing protein</fullName>
    </recommendedName>
</protein>
<evidence type="ECO:0000259" key="3">
    <source>
        <dbReference type="Pfam" id="PF17166"/>
    </source>
</evidence>
<proteinExistence type="predicted"/>
<dbReference type="RefSeq" id="WP_122355132.1">
    <property type="nucleotide sequence ID" value="NZ_BMPB01000001.1"/>
</dbReference>
<feature type="domain" description="DUF4959" evidence="1">
    <location>
        <begin position="19"/>
        <end position="121"/>
    </location>
</feature>
<comment type="caution">
    <text evidence="4">The sequence shown here is derived from an EMBL/GenBank/DDBJ whole genome shotgun (WGS) entry which is preliminary data.</text>
</comment>
<dbReference type="EMBL" id="JACHOC010000003">
    <property type="protein sequence ID" value="MBB4622196.1"/>
    <property type="molecule type" value="Genomic_DNA"/>
</dbReference>
<evidence type="ECO:0000259" key="2">
    <source>
        <dbReference type="Pfam" id="PF16391"/>
    </source>
</evidence>
<reference evidence="4 5" key="1">
    <citation type="submission" date="2020-08" db="EMBL/GenBank/DDBJ databases">
        <title>Genomic Encyclopedia of Type Strains, Phase IV (KMG-IV): sequencing the most valuable type-strain genomes for metagenomic binning, comparative biology and taxonomic classification.</title>
        <authorList>
            <person name="Goeker M."/>
        </authorList>
    </citation>
    <scope>NUCLEOTIDE SEQUENCE [LARGE SCALE GENOMIC DNA]</scope>
    <source>
        <strain evidence="4 5">DSM 102983</strain>
    </source>
</reference>